<evidence type="ECO:0000256" key="4">
    <source>
        <dbReference type="ARBA" id="ARBA00022825"/>
    </source>
</evidence>
<dbReference type="SUPFAM" id="SSF50494">
    <property type="entry name" value="Trypsin-like serine proteases"/>
    <property type="match status" value="1"/>
</dbReference>
<dbReference type="Proteomes" id="UP001652661">
    <property type="component" value="Chromosome 3R"/>
</dbReference>
<organism evidence="8 9">
    <name type="scientific">Drosophila kikkawai</name>
    <name type="common">Fruit fly</name>
    <dbReference type="NCBI Taxonomy" id="30033"/>
    <lineage>
        <taxon>Eukaryota</taxon>
        <taxon>Metazoa</taxon>
        <taxon>Ecdysozoa</taxon>
        <taxon>Arthropoda</taxon>
        <taxon>Hexapoda</taxon>
        <taxon>Insecta</taxon>
        <taxon>Pterygota</taxon>
        <taxon>Neoptera</taxon>
        <taxon>Endopterygota</taxon>
        <taxon>Diptera</taxon>
        <taxon>Brachycera</taxon>
        <taxon>Muscomorpha</taxon>
        <taxon>Ephydroidea</taxon>
        <taxon>Drosophilidae</taxon>
        <taxon>Drosophila</taxon>
        <taxon>Sophophora</taxon>
    </lineage>
</organism>
<reference evidence="9" key="1">
    <citation type="submission" date="2025-08" db="UniProtKB">
        <authorList>
            <consortium name="RefSeq"/>
        </authorList>
    </citation>
    <scope>IDENTIFICATION</scope>
    <source>
        <strain evidence="9">14028-0561.14</strain>
        <tissue evidence="9">Whole fly</tissue>
    </source>
</reference>
<dbReference type="InterPro" id="IPR050430">
    <property type="entry name" value="Peptidase_S1"/>
</dbReference>
<dbReference type="PANTHER" id="PTHR24276:SF94">
    <property type="entry name" value="AT20289P-RELATED"/>
    <property type="match status" value="1"/>
</dbReference>
<evidence type="ECO:0000256" key="3">
    <source>
        <dbReference type="ARBA" id="ARBA00022801"/>
    </source>
</evidence>
<dbReference type="OrthoDB" id="7849093at2759"/>
<keyword evidence="3" id="KW-0378">Hydrolase</keyword>
<evidence type="ECO:0000313" key="8">
    <source>
        <dbReference type="Proteomes" id="UP001652661"/>
    </source>
</evidence>
<feature type="chain" id="PRO_5027654992" evidence="6">
    <location>
        <begin position="20"/>
        <end position="317"/>
    </location>
</feature>
<protein>
    <submittedName>
        <fullName evidence="9">Seminase</fullName>
    </submittedName>
</protein>
<feature type="domain" description="Peptidase S1" evidence="7">
    <location>
        <begin position="80"/>
        <end position="305"/>
    </location>
</feature>
<dbReference type="InterPro" id="IPR001254">
    <property type="entry name" value="Trypsin_dom"/>
</dbReference>
<evidence type="ECO:0000259" key="7">
    <source>
        <dbReference type="PROSITE" id="PS50240"/>
    </source>
</evidence>
<dbReference type="InterPro" id="IPR043504">
    <property type="entry name" value="Peptidase_S1_PA_chymotrypsin"/>
</dbReference>
<dbReference type="GO" id="GO:0006508">
    <property type="term" value="P:proteolysis"/>
    <property type="evidence" value="ECO:0007669"/>
    <property type="project" value="UniProtKB-KW"/>
</dbReference>
<evidence type="ECO:0000256" key="1">
    <source>
        <dbReference type="ARBA" id="ARBA00022670"/>
    </source>
</evidence>
<keyword evidence="2 6" id="KW-0732">Signal</keyword>
<dbReference type="Pfam" id="PF00089">
    <property type="entry name" value="Trypsin"/>
    <property type="match status" value="1"/>
</dbReference>
<evidence type="ECO:0000256" key="6">
    <source>
        <dbReference type="SAM" id="SignalP"/>
    </source>
</evidence>
<dbReference type="PANTHER" id="PTHR24276">
    <property type="entry name" value="POLYSERASE-RELATED"/>
    <property type="match status" value="1"/>
</dbReference>
<dbReference type="SMART" id="SM00020">
    <property type="entry name" value="Tryp_SPc"/>
    <property type="match status" value="1"/>
</dbReference>
<dbReference type="GO" id="GO:0004252">
    <property type="term" value="F:serine-type endopeptidase activity"/>
    <property type="evidence" value="ECO:0007669"/>
    <property type="project" value="InterPro"/>
</dbReference>
<evidence type="ECO:0000256" key="2">
    <source>
        <dbReference type="ARBA" id="ARBA00022729"/>
    </source>
</evidence>
<keyword evidence="8" id="KW-1185">Reference proteome</keyword>
<keyword evidence="1" id="KW-0645">Protease</keyword>
<name>A0A6P4J9U6_DROKI</name>
<dbReference type="PROSITE" id="PS50240">
    <property type="entry name" value="TRYPSIN_DOM"/>
    <property type="match status" value="1"/>
</dbReference>
<accession>A0A6P4J9U6</accession>
<keyword evidence="4" id="KW-0720">Serine protease</keyword>
<dbReference type="RefSeq" id="XP_017031358.1">
    <property type="nucleotide sequence ID" value="XM_017175869.3"/>
</dbReference>
<dbReference type="InterPro" id="IPR009003">
    <property type="entry name" value="Peptidase_S1_PA"/>
</dbReference>
<feature type="signal peptide" evidence="6">
    <location>
        <begin position="1"/>
        <end position="19"/>
    </location>
</feature>
<evidence type="ECO:0000256" key="5">
    <source>
        <dbReference type="ARBA" id="ARBA00023157"/>
    </source>
</evidence>
<dbReference type="AlphaFoldDB" id="A0A6P4J9U6"/>
<keyword evidence="5" id="KW-1015">Disulfide bond</keyword>
<proteinExistence type="predicted"/>
<gene>
    <name evidence="9" type="primary">intr</name>
</gene>
<evidence type="ECO:0000313" key="9">
    <source>
        <dbReference type="RefSeq" id="XP_017031358.1"/>
    </source>
</evidence>
<sequence>MKPRCLLFALALLLTRGNSQVLDTGISIPQLNTGEVPPNGKSYQIVRVIEYVVPYPYETPARLSPRSPIMSDSPPDSMEIIPARVESLLTMKPASTTVKPKAAHHFLLKVIHDSKIICSGALISARLVLTSAHCFGTASEKKSLSAQEYKLQASKSRIYEVANIILGASLGKTEDMALMVLKHQLKDSLIQPIELCEAALQPNDNVTIYMSKQNLHFLRTKVISKRNCKRSYASDEFAFITQTMICVQNLNRQADCQTIKGDLLLYQDRLCGIDIYGQHCSEGALNGELYADVFKARAQLQSTIKRFQDGEVTLENF</sequence>
<dbReference type="Gene3D" id="2.40.10.10">
    <property type="entry name" value="Trypsin-like serine proteases"/>
    <property type="match status" value="2"/>
</dbReference>